<evidence type="ECO:0000313" key="5">
    <source>
        <dbReference type="EMBL" id="KAF5364276.1"/>
    </source>
</evidence>
<keyword evidence="3" id="KW-0812">Transmembrane</keyword>
<feature type="region of interest" description="Disordered" evidence="2">
    <location>
        <begin position="175"/>
        <end position="254"/>
    </location>
</feature>
<dbReference type="EMBL" id="JAACJO010000001">
    <property type="protein sequence ID" value="KAF5364276.1"/>
    <property type="molecule type" value="Genomic_DNA"/>
</dbReference>
<reference evidence="5 6" key="1">
    <citation type="journal article" date="2020" name="ISME J.">
        <title>Uncovering the hidden diversity of litter-decomposition mechanisms in mushroom-forming fungi.</title>
        <authorList>
            <person name="Floudas D."/>
            <person name="Bentzer J."/>
            <person name="Ahren D."/>
            <person name="Johansson T."/>
            <person name="Persson P."/>
            <person name="Tunlid A."/>
        </authorList>
    </citation>
    <scope>NUCLEOTIDE SEQUENCE [LARGE SCALE GENOMIC DNA]</scope>
    <source>
        <strain evidence="5 6">CBS 146.42</strain>
    </source>
</reference>
<name>A0A8H5GFW9_9AGAR</name>
<feature type="compositionally biased region" description="Low complexity" evidence="2">
    <location>
        <begin position="211"/>
        <end position="228"/>
    </location>
</feature>
<keyword evidence="4" id="KW-0732">Signal</keyword>
<feature type="compositionally biased region" description="Low complexity" evidence="2">
    <location>
        <begin position="62"/>
        <end position="80"/>
    </location>
</feature>
<feature type="compositionally biased region" description="Low complexity" evidence="2">
    <location>
        <begin position="30"/>
        <end position="50"/>
    </location>
</feature>
<feature type="coiled-coil region" evidence="1">
    <location>
        <begin position="148"/>
        <end position="175"/>
    </location>
</feature>
<evidence type="ECO:0008006" key="7">
    <source>
        <dbReference type="Google" id="ProtNLM"/>
    </source>
</evidence>
<evidence type="ECO:0000256" key="4">
    <source>
        <dbReference type="SAM" id="SignalP"/>
    </source>
</evidence>
<evidence type="ECO:0000256" key="2">
    <source>
        <dbReference type="SAM" id="MobiDB-lite"/>
    </source>
</evidence>
<evidence type="ECO:0000313" key="6">
    <source>
        <dbReference type="Proteomes" id="UP000559027"/>
    </source>
</evidence>
<feature type="signal peptide" evidence="4">
    <location>
        <begin position="1"/>
        <end position="19"/>
    </location>
</feature>
<organism evidence="5 6">
    <name type="scientific">Leucocoprinus leucothites</name>
    <dbReference type="NCBI Taxonomy" id="201217"/>
    <lineage>
        <taxon>Eukaryota</taxon>
        <taxon>Fungi</taxon>
        <taxon>Dikarya</taxon>
        <taxon>Basidiomycota</taxon>
        <taxon>Agaricomycotina</taxon>
        <taxon>Agaricomycetes</taxon>
        <taxon>Agaricomycetidae</taxon>
        <taxon>Agaricales</taxon>
        <taxon>Agaricineae</taxon>
        <taxon>Agaricaceae</taxon>
        <taxon>Leucocoprinus</taxon>
    </lineage>
</organism>
<keyword evidence="3" id="KW-1133">Transmembrane helix</keyword>
<dbReference type="OrthoDB" id="3066970at2759"/>
<keyword evidence="6" id="KW-1185">Reference proteome</keyword>
<feature type="compositionally biased region" description="Pro residues" evidence="2">
    <location>
        <begin position="177"/>
        <end position="188"/>
    </location>
</feature>
<feature type="compositionally biased region" description="Polar residues" evidence="2">
    <location>
        <begin position="229"/>
        <end position="239"/>
    </location>
</feature>
<keyword evidence="3" id="KW-0472">Membrane</keyword>
<proteinExistence type="predicted"/>
<sequence>MRLFLLLSTFLLCCVCSFAAPPLTSPAIGSSLSRSPTTTSSVSMSTSTKTGHSGFRHPPLPSRLSTPLLHPPSTHTFPPHRFTPPALPNPNTPAATDSLETQRPHRHKRTEPPILIFFEVLGGLVGLGIIVGCSRCCYIYTKTPKRDRIEAILERHRLEQELAELERNPLALRREPTPLPVYFPPPPTYDNVTQSVLAPTPTRPSGYAEVATASPPSSRPASPTAAPSLPTQELQSGSPDPSIPRPTIPLSPNG</sequence>
<evidence type="ECO:0000256" key="1">
    <source>
        <dbReference type="SAM" id="Coils"/>
    </source>
</evidence>
<comment type="caution">
    <text evidence="5">The sequence shown here is derived from an EMBL/GenBank/DDBJ whole genome shotgun (WGS) entry which is preliminary data.</text>
</comment>
<protein>
    <recommendedName>
        <fullName evidence="7">Transmembrane protein</fullName>
    </recommendedName>
</protein>
<keyword evidence="1" id="KW-0175">Coiled coil</keyword>
<gene>
    <name evidence="5" type="ORF">D9756_000751</name>
</gene>
<dbReference type="Proteomes" id="UP000559027">
    <property type="component" value="Unassembled WGS sequence"/>
</dbReference>
<feature type="region of interest" description="Disordered" evidence="2">
    <location>
        <begin position="27"/>
        <end position="107"/>
    </location>
</feature>
<evidence type="ECO:0000256" key="3">
    <source>
        <dbReference type="SAM" id="Phobius"/>
    </source>
</evidence>
<feature type="compositionally biased region" description="Pro residues" evidence="2">
    <location>
        <begin position="241"/>
        <end position="254"/>
    </location>
</feature>
<feature type="transmembrane region" description="Helical" evidence="3">
    <location>
        <begin position="114"/>
        <end position="138"/>
    </location>
</feature>
<accession>A0A8H5GFW9</accession>
<feature type="chain" id="PRO_5034626253" description="Transmembrane protein" evidence="4">
    <location>
        <begin position="20"/>
        <end position="254"/>
    </location>
</feature>
<feature type="compositionally biased region" description="Pro residues" evidence="2">
    <location>
        <begin position="81"/>
        <end position="91"/>
    </location>
</feature>
<dbReference type="AlphaFoldDB" id="A0A8H5GFW9"/>